<evidence type="ECO:0000313" key="3">
    <source>
        <dbReference type="Proteomes" id="UP001165289"/>
    </source>
</evidence>
<dbReference type="Proteomes" id="UP001165289">
    <property type="component" value="Unassembled WGS sequence"/>
</dbReference>
<feature type="compositionally biased region" description="Polar residues" evidence="1">
    <location>
        <begin position="91"/>
        <end position="105"/>
    </location>
</feature>
<feature type="region of interest" description="Disordered" evidence="1">
    <location>
        <begin position="87"/>
        <end position="119"/>
    </location>
</feature>
<comment type="caution">
    <text evidence="2">The sequence shown here is derived from an EMBL/GenBank/DDBJ whole genome shotgun (WGS) entry which is preliminary data.</text>
</comment>
<gene>
    <name evidence="2" type="ORF">LOD99_7390</name>
</gene>
<proteinExistence type="predicted"/>
<name>A0AAV7JWD9_9METZ</name>
<accession>A0AAV7JWD9</accession>
<protein>
    <submittedName>
        <fullName evidence="2">Uncharacterized protein</fullName>
    </submittedName>
</protein>
<sequence length="119" mass="13437">MTSNEIDAKSFGASVSTYPDSTSCQVCSFSIGEEGLSCDVYKSIGHSYCFNTLSLLRGESHKHAFCMELQCTSTFQQRKPNLLKIEHKDSGGQNAYQHGFKSSSIEYRRQRKSTYSRNR</sequence>
<keyword evidence="3" id="KW-1185">Reference proteome</keyword>
<organism evidence="2 3">
    <name type="scientific">Oopsacas minuta</name>
    <dbReference type="NCBI Taxonomy" id="111878"/>
    <lineage>
        <taxon>Eukaryota</taxon>
        <taxon>Metazoa</taxon>
        <taxon>Porifera</taxon>
        <taxon>Hexactinellida</taxon>
        <taxon>Hexasterophora</taxon>
        <taxon>Lyssacinosida</taxon>
        <taxon>Leucopsacidae</taxon>
        <taxon>Oopsacas</taxon>
    </lineage>
</organism>
<evidence type="ECO:0000256" key="1">
    <source>
        <dbReference type="SAM" id="MobiDB-lite"/>
    </source>
</evidence>
<dbReference type="EMBL" id="JAKMXF010000299">
    <property type="protein sequence ID" value="KAI6652376.1"/>
    <property type="molecule type" value="Genomic_DNA"/>
</dbReference>
<evidence type="ECO:0000313" key="2">
    <source>
        <dbReference type="EMBL" id="KAI6652376.1"/>
    </source>
</evidence>
<dbReference type="AlphaFoldDB" id="A0AAV7JWD9"/>
<reference evidence="2 3" key="1">
    <citation type="journal article" date="2023" name="BMC Biol.">
        <title>The compact genome of the sponge Oopsacas minuta (Hexactinellida) is lacking key metazoan core genes.</title>
        <authorList>
            <person name="Santini S."/>
            <person name="Schenkelaars Q."/>
            <person name="Jourda C."/>
            <person name="Duchesne M."/>
            <person name="Belahbib H."/>
            <person name="Rocher C."/>
            <person name="Selva M."/>
            <person name="Riesgo A."/>
            <person name="Vervoort M."/>
            <person name="Leys S.P."/>
            <person name="Kodjabachian L."/>
            <person name="Le Bivic A."/>
            <person name="Borchiellini C."/>
            <person name="Claverie J.M."/>
            <person name="Renard E."/>
        </authorList>
    </citation>
    <scope>NUCLEOTIDE SEQUENCE [LARGE SCALE GENOMIC DNA]</scope>
    <source>
        <strain evidence="2">SPO-2</strain>
    </source>
</reference>
<feature type="compositionally biased region" description="Basic residues" evidence="1">
    <location>
        <begin position="109"/>
        <end position="119"/>
    </location>
</feature>